<accession>A0A2S7KA71</accession>
<dbReference type="EMBL" id="PJCH01000001">
    <property type="protein sequence ID" value="PQA89387.1"/>
    <property type="molecule type" value="Genomic_DNA"/>
</dbReference>
<gene>
    <name evidence="1" type="ORF">CW354_00475</name>
</gene>
<dbReference type="RefSeq" id="WP_104828089.1">
    <property type="nucleotide sequence ID" value="NZ_PJCH01000001.1"/>
</dbReference>
<dbReference type="AlphaFoldDB" id="A0A2S7KA71"/>
<evidence type="ECO:0000313" key="1">
    <source>
        <dbReference type="EMBL" id="PQA89387.1"/>
    </source>
</evidence>
<name>A0A2S7KA71_9PROT</name>
<dbReference type="Gene3D" id="3.30.565.10">
    <property type="entry name" value="Histidine kinase-like ATPase, C-terminal domain"/>
    <property type="match status" value="1"/>
</dbReference>
<sequence>MNAETSLKPDADAKSAPVQIVVFSADAGHARAIAREQDGACAIFDDLAKTAQHLMDIEDERAVLVVDLLGFSGDGLEELAESVAGHVPTVLICEAAQEPHLPEILLDAAFFVIHAPSSKGTVKCIIEAARKKAAQTRAAGAHYLKLLETLKTAETGKFVFRTIQEAETLARFLAYAFPDRAAAAKGLTELMRNAVEHGNLEIGFKEKARLIEDGMLEAEIDRRLADDAYQGRAAEAVLAKKPEGVYVVITDKGPGFAWSDFTKFSPDRAAYKNGRGIQLARLTCFDKLAYNEAGNQVTVFAATNHGPKDLT</sequence>
<dbReference type="CDD" id="cd16936">
    <property type="entry name" value="HATPase_RsbW-like"/>
    <property type="match status" value="1"/>
</dbReference>
<proteinExistence type="predicted"/>
<dbReference type="Proteomes" id="UP000239504">
    <property type="component" value="Unassembled WGS sequence"/>
</dbReference>
<dbReference type="InterPro" id="IPR036890">
    <property type="entry name" value="HATPase_C_sf"/>
</dbReference>
<protein>
    <submittedName>
        <fullName evidence="1">Uncharacterized protein</fullName>
    </submittedName>
</protein>
<keyword evidence="2" id="KW-1185">Reference proteome</keyword>
<evidence type="ECO:0000313" key="2">
    <source>
        <dbReference type="Proteomes" id="UP000239504"/>
    </source>
</evidence>
<reference evidence="1 2" key="1">
    <citation type="submission" date="2017-12" db="EMBL/GenBank/DDBJ databases">
        <authorList>
            <person name="Hurst M.R.H."/>
        </authorList>
    </citation>
    <scope>NUCLEOTIDE SEQUENCE [LARGE SCALE GENOMIC DNA]</scope>
    <source>
        <strain evidence="1 2">SY-3-19</strain>
    </source>
</reference>
<dbReference type="OrthoDB" id="5456285at2"/>
<comment type="caution">
    <text evidence="1">The sequence shown here is derived from an EMBL/GenBank/DDBJ whole genome shotgun (WGS) entry which is preliminary data.</text>
</comment>
<organism evidence="1 2">
    <name type="scientific">Hyphococcus luteus</name>
    <dbReference type="NCBI Taxonomy" id="2058213"/>
    <lineage>
        <taxon>Bacteria</taxon>
        <taxon>Pseudomonadati</taxon>
        <taxon>Pseudomonadota</taxon>
        <taxon>Alphaproteobacteria</taxon>
        <taxon>Parvularculales</taxon>
        <taxon>Parvularculaceae</taxon>
        <taxon>Hyphococcus</taxon>
    </lineage>
</organism>